<evidence type="ECO:0000256" key="1">
    <source>
        <dbReference type="ARBA" id="ARBA00023125"/>
    </source>
</evidence>
<dbReference type="InterPro" id="IPR014710">
    <property type="entry name" value="RmlC-like_jellyroll"/>
</dbReference>
<dbReference type="InterPro" id="IPR011051">
    <property type="entry name" value="RmlC_Cupin_sf"/>
</dbReference>
<protein>
    <submittedName>
        <fullName evidence="4">XRE family transcriptional regulator</fullName>
    </submittedName>
</protein>
<sequence length="191" mass="20760">MANDSLAPLRLLGERLRTLRARRGASLSEIAAATGISASTLSRLESGQRKPSLELVLPLASEYGVSLDELMALPTARDPRITPVVSELNGQLVQALSRRSSPTQVRRTRIPGSATPPPRTPVSHPGFDWVYVLSGTLVLLLGETEWRLGPGQAAEFDTSTPHWFGPADHRAVDYLSLFTHAGERAHDHRGE</sequence>
<keyword evidence="1" id="KW-0238">DNA-binding</keyword>
<dbReference type="CDD" id="cd00093">
    <property type="entry name" value="HTH_XRE"/>
    <property type="match status" value="1"/>
</dbReference>
<feature type="region of interest" description="Disordered" evidence="2">
    <location>
        <begin position="98"/>
        <end position="121"/>
    </location>
</feature>
<comment type="caution">
    <text evidence="4">The sequence shown here is derived from an EMBL/GenBank/DDBJ whole genome shotgun (WGS) entry which is preliminary data.</text>
</comment>
<dbReference type="RefSeq" id="WP_119424454.1">
    <property type="nucleotide sequence ID" value="NZ_QQXK01000011.1"/>
</dbReference>
<dbReference type="PANTHER" id="PTHR46797">
    <property type="entry name" value="HTH-TYPE TRANSCRIPTIONAL REGULATOR"/>
    <property type="match status" value="1"/>
</dbReference>
<dbReference type="Pfam" id="PF13560">
    <property type="entry name" value="HTH_31"/>
    <property type="match status" value="1"/>
</dbReference>
<dbReference type="CDD" id="cd02209">
    <property type="entry name" value="cupin_XRE_C"/>
    <property type="match status" value="1"/>
</dbReference>
<dbReference type="GO" id="GO:0003700">
    <property type="term" value="F:DNA-binding transcription factor activity"/>
    <property type="evidence" value="ECO:0007669"/>
    <property type="project" value="TreeGrafter"/>
</dbReference>
<evidence type="ECO:0000313" key="4">
    <source>
        <dbReference type="EMBL" id="RII42512.1"/>
    </source>
</evidence>
<dbReference type="SMART" id="SM00530">
    <property type="entry name" value="HTH_XRE"/>
    <property type="match status" value="1"/>
</dbReference>
<dbReference type="EMBL" id="QQXK01000011">
    <property type="protein sequence ID" value="RII42512.1"/>
    <property type="molecule type" value="Genomic_DNA"/>
</dbReference>
<evidence type="ECO:0000256" key="2">
    <source>
        <dbReference type="SAM" id="MobiDB-lite"/>
    </source>
</evidence>
<dbReference type="Gene3D" id="1.10.260.40">
    <property type="entry name" value="lambda repressor-like DNA-binding domains"/>
    <property type="match status" value="1"/>
</dbReference>
<dbReference type="Proteomes" id="UP000265419">
    <property type="component" value="Unassembled WGS sequence"/>
</dbReference>
<dbReference type="PROSITE" id="PS50943">
    <property type="entry name" value="HTH_CROC1"/>
    <property type="match status" value="1"/>
</dbReference>
<organism evidence="4 5">
    <name type="scientific">Galactobacter valiniphilus</name>
    <dbReference type="NCBI Taxonomy" id="2676122"/>
    <lineage>
        <taxon>Bacteria</taxon>
        <taxon>Bacillati</taxon>
        <taxon>Actinomycetota</taxon>
        <taxon>Actinomycetes</taxon>
        <taxon>Micrococcales</taxon>
        <taxon>Micrococcaceae</taxon>
        <taxon>Galactobacter</taxon>
    </lineage>
</organism>
<dbReference type="InterPro" id="IPR001387">
    <property type="entry name" value="Cro/C1-type_HTH"/>
</dbReference>
<keyword evidence="5" id="KW-1185">Reference proteome</keyword>
<gene>
    <name evidence="4" type="ORF">DWB68_07115</name>
</gene>
<dbReference type="SUPFAM" id="SSF51182">
    <property type="entry name" value="RmlC-like cupins"/>
    <property type="match status" value="1"/>
</dbReference>
<proteinExistence type="predicted"/>
<accession>A0A399JEI4</accession>
<dbReference type="PANTHER" id="PTHR46797:SF1">
    <property type="entry name" value="METHYLPHOSPHONATE SYNTHASE"/>
    <property type="match status" value="1"/>
</dbReference>
<dbReference type="SUPFAM" id="SSF47413">
    <property type="entry name" value="lambda repressor-like DNA-binding domains"/>
    <property type="match status" value="1"/>
</dbReference>
<dbReference type="InterPro" id="IPR010982">
    <property type="entry name" value="Lambda_DNA-bd_dom_sf"/>
</dbReference>
<feature type="domain" description="HTH cro/C1-type" evidence="3">
    <location>
        <begin position="16"/>
        <end position="70"/>
    </location>
</feature>
<dbReference type="InterPro" id="IPR050807">
    <property type="entry name" value="TransReg_Diox_bact_type"/>
</dbReference>
<dbReference type="GO" id="GO:0005829">
    <property type="term" value="C:cytosol"/>
    <property type="evidence" value="ECO:0007669"/>
    <property type="project" value="TreeGrafter"/>
</dbReference>
<evidence type="ECO:0000313" key="5">
    <source>
        <dbReference type="Proteomes" id="UP000265419"/>
    </source>
</evidence>
<dbReference type="Pfam" id="PF07883">
    <property type="entry name" value="Cupin_2"/>
    <property type="match status" value="1"/>
</dbReference>
<dbReference type="Gene3D" id="2.60.120.10">
    <property type="entry name" value="Jelly Rolls"/>
    <property type="match status" value="1"/>
</dbReference>
<evidence type="ECO:0000259" key="3">
    <source>
        <dbReference type="PROSITE" id="PS50943"/>
    </source>
</evidence>
<dbReference type="AlphaFoldDB" id="A0A399JEI4"/>
<dbReference type="InterPro" id="IPR013096">
    <property type="entry name" value="Cupin_2"/>
</dbReference>
<name>A0A399JEI4_9MICC</name>
<dbReference type="GO" id="GO:0003677">
    <property type="term" value="F:DNA binding"/>
    <property type="evidence" value="ECO:0007669"/>
    <property type="project" value="UniProtKB-KW"/>
</dbReference>
<reference evidence="4 5" key="1">
    <citation type="submission" date="2018-07" db="EMBL/GenBank/DDBJ databases">
        <title>Arthrobacter sp. nov., isolated from raw cow's milk with high bacterial count.</title>
        <authorList>
            <person name="Hahne J."/>
            <person name="Isele D."/>
            <person name="Lipski A."/>
        </authorList>
    </citation>
    <scope>NUCLEOTIDE SEQUENCE [LARGE SCALE GENOMIC DNA]</scope>
    <source>
        <strain evidence="4 5">JZ R-35</strain>
    </source>
</reference>